<feature type="region of interest" description="Disordered" evidence="4">
    <location>
        <begin position="35"/>
        <end position="78"/>
    </location>
</feature>
<dbReference type="GO" id="GO:0005655">
    <property type="term" value="C:nucleolar ribonuclease P complex"/>
    <property type="evidence" value="ECO:0007669"/>
    <property type="project" value="InterPro"/>
</dbReference>
<comment type="subcellular location">
    <subcellularLocation>
        <location evidence="1">Nucleus</location>
    </subcellularLocation>
</comment>
<dbReference type="Pfam" id="PF22770">
    <property type="entry name" value="POP1_C"/>
    <property type="match status" value="1"/>
</dbReference>
<evidence type="ECO:0000259" key="7">
    <source>
        <dbReference type="Pfam" id="PF22770"/>
    </source>
</evidence>
<dbReference type="EMBL" id="JADDUC010000012">
    <property type="protein sequence ID" value="KAG0129390.1"/>
    <property type="molecule type" value="Genomic_DNA"/>
</dbReference>
<organism evidence="8">
    <name type="scientific">Lamprotornis superbus</name>
    <dbReference type="NCBI Taxonomy" id="245042"/>
    <lineage>
        <taxon>Eukaryota</taxon>
        <taxon>Metazoa</taxon>
        <taxon>Chordata</taxon>
        <taxon>Craniata</taxon>
        <taxon>Vertebrata</taxon>
        <taxon>Euteleostomi</taxon>
        <taxon>Archelosauria</taxon>
        <taxon>Archosauria</taxon>
        <taxon>Dinosauria</taxon>
        <taxon>Saurischia</taxon>
        <taxon>Theropoda</taxon>
        <taxon>Coelurosauria</taxon>
        <taxon>Aves</taxon>
        <taxon>Neognathae</taxon>
        <taxon>Neoaves</taxon>
        <taxon>Telluraves</taxon>
        <taxon>Australaves</taxon>
        <taxon>Passeriformes</taxon>
        <taxon>Sturnidae</taxon>
        <taxon>Lamprotornis</taxon>
    </lineage>
</organism>
<keyword evidence="2" id="KW-0819">tRNA processing</keyword>
<dbReference type="InterPro" id="IPR055079">
    <property type="entry name" value="POP1_C"/>
</dbReference>
<feature type="region of interest" description="Disordered" evidence="4">
    <location>
        <begin position="878"/>
        <end position="909"/>
    </location>
</feature>
<feature type="domain" description="POP1 C-terminal" evidence="7">
    <location>
        <begin position="826"/>
        <end position="990"/>
    </location>
</feature>
<evidence type="ECO:0000256" key="3">
    <source>
        <dbReference type="ARBA" id="ARBA00023242"/>
    </source>
</evidence>
<dbReference type="InterPro" id="IPR039182">
    <property type="entry name" value="Pop1"/>
</dbReference>
<dbReference type="GO" id="GO:0000172">
    <property type="term" value="C:ribonuclease MRP complex"/>
    <property type="evidence" value="ECO:0007669"/>
    <property type="project" value="InterPro"/>
</dbReference>
<evidence type="ECO:0000256" key="4">
    <source>
        <dbReference type="SAM" id="MobiDB-lite"/>
    </source>
</evidence>
<feature type="compositionally biased region" description="Basic and acidic residues" evidence="4">
    <location>
        <begin position="49"/>
        <end position="66"/>
    </location>
</feature>
<keyword evidence="3" id="KW-0539">Nucleus</keyword>
<dbReference type="Pfam" id="PF06978">
    <property type="entry name" value="POP1_N"/>
    <property type="match status" value="1"/>
</dbReference>
<dbReference type="PANTHER" id="PTHR22731:SF3">
    <property type="entry name" value="RIBONUCLEASES P_MRP PROTEIN SUBUNIT POP1"/>
    <property type="match status" value="1"/>
</dbReference>
<evidence type="ECO:0000259" key="5">
    <source>
        <dbReference type="Pfam" id="PF06978"/>
    </source>
</evidence>
<dbReference type="OrthoDB" id="442863at2759"/>
<evidence type="ECO:0000256" key="2">
    <source>
        <dbReference type="ARBA" id="ARBA00022694"/>
    </source>
</evidence>
<keyword evidence="10" id="KW-1185">Reference proteome</keyword>
<evidence type="ECO:0000259" key="6">
    <source>
        <dbReference type="Pfam" id="PF08170"/>
    </source>
</evidence>
<comment type="caution">
    <text evidence="8">The sequence shown here is derived from an EMBL/GenBank/DDBJ whole genome shotgun (WGS) entry which is preliminary data.</text>
</comment>
<gene>
    <name evidence="9" type="ORF">IHE44_0001161</name>
    <name evidence="8" type="ORF">IHE44_000984</name>
</gene>
<dbReference type="AlphaFoldDB" id="A0A835U0I3"/>
<reference evidence="9 10" key="2">
    <citation type="journal article" date="2021" name="J. Hered.">
        <title>Feather Gene Expression Elucidates the Developmental Basis of Plumage Iridescence in African Starlings.</title>
        <authorList>
            <person name="Rubenstein D.R."/>
            <person name="Corvelo A."/>
            <person name="MacManes M.D."/>
            <person name="Maia R."/>
            <person name="Narzisi G."/>
            <person name="Rousaki A."/>
            <person name="Vandenabeele P."/>
            <person name="Shawkey M.D."/>
            <person name="Solomon J."/>
        </authorList>
    </citation>
    <scope>NUCLEOTIDE SEQUENCE [LARGE SCALE GENOMIC DNA]</scope>
    <source>
        <strain evidence="9">SS15</strain>
    </source>
</reference>
<dbReference type="PANTHER" id="PTHR22731">
    <property type="entry name" value="RIBONUCLEASES P/MRP PROTEIN SUBUNIT POP1"/>
    <property type="match status" value="1"/>
</dbReference>
<dbReference type="EMBL" id="JADDUC020000001">
    <property type="protein sequence ID" value="KAI1243533.1"/>
    <property type="molecule type" value="Genomic_DNA"/>
</dbReference>
<feature type="domain" description="POPLD" evidence="6">
    <location>
        <begin position="595"/>
        <end position="686"/>
    </location>
</feature>
<feature type="compositionally biased region" description="Polar residues" evidence="4">
    <location>
        <begin position="35"/>
        <end position="47"/>
    </location>
</feature>
<proteinExistence type="predicted"/>
<dbReference type="InterPro" id="IPR009723">
    <property type="entry name" value="Pop1_N"/>
</dbReference>
<evidence type="ECO:0000313" key="10">
    <source>
        <dbReference type="Proteomes" id="UP000618051"/>
    </source>
</evidence>
<dbReference type="GO" id="GO:0001682">
    <property type="term" value="P:tRNA 5'-leader removal"/>
    <property type="evidence" value="ECO:0007669"/>
    <property type="project" value="InterPro"/>
</dbReference>
<protein>
    <submittedName>
        <fullName evidence="8">Uncharacterized protein</fullName>
    </submittedName>
</protein>
<reference evidence="8" key="1">
    <citation type="submission" date="2020-10" db="EMBL/GenBank/DDBJ databases">
        <title>Feather gene expression reveals the developmental basis of iridescence in African starlings.</title>
        <authorList>
            <person name="Rubenstein D.R."/>
        </authorList>
    </citation>
    <scope>NUCLEOTIDE SEQUENCE</scope>
    <source>
        <strain evidence="8">SS15</strain>
        <tissue evidence="8">Liver</tissue>
    </source>
</reference>
<dbReference type="Proteomes" id="UP000618051">
    <property type="component" value="Unassembled WGS sequence"/>
</dbReference>
<name>A0A835U0I3_9PASS</name>
<evidence type="ECO:0000313" key="9">
    <source>
        <dbReference type="EMBL" id="KAI1243533.1"/>
    </source>
</evidence>
<feature type="domain" description="Pop1 N-terminal" evidence="5">
    <location>
        <begin position="152"/>
        <end position="241"/>
    </location>
</feature>
<reference evidence="9" key="3">
    <citation type="submission" date="2022-01" db="EMBL/GenBank/DDBJ databases">
        <authorList>
            <person name="Rubenstein D.R."/>
        </authorList>
    </citation>
    <scope>NUCLEOTIDE SEQUENCE</scope>
    <source>
        <strain evidence="9">SS15</strain>
        <tissue evidence="9">Liver</tissue>
    </source>
</reference>
<accession>A0A835U0I3</accession>
<sequence>MQFYEERLIELPVTLTIFCLSNLFSSLNLPDVHSEQQQKFSNQSSGPSYRKDQYFSKGQSRGERGRGRGGWQGGHQSVSEEMPKYITVSTFAQARAAEIKAMLKAVSQKSSNSLVFQTLPRHMRRRAMSHNVKRLPRRLQEMARKEAEKAVHQKKEQSKTKCRKARRRHINLVAEFNHRQRKNIWLETHIWHAKRFHMIKKWGYCLGNSPTEKSYRACYRAMTKHCLLQDLSYYCCLELKGKENELLKQLARICSIDTGLTFQEASCLSGRFEGSLNVYRADRYPEDMLGPVTFIWKPRDESENRQLWIWVHPALKQDILRELKAIFQCSEPEEICITEPVTTSIQEEKQVEVVMSVGNKRKKEDKEGEKAVPVKKIIGDGTRDPFQSYSWITQTTGIAISDKSMEILRYRLIGPLSNSVLTETLKAASVQTEMADSETELNNWWVENCKDSEKVSLHQCQTAIFELLEGMSSPSDMPPGTILGLTVGDPRVNLPKMKTKAMPDFQKYQDNDKVRQLYLKGVPANCAHSFIWDHDICKNVTENKISEQDLNHMRAQLLLPGSHLDLGPCESKIPILLVQQPGKMAGEDRPGWGSGWDICLPKGWGMAFWIPFIYRGVRVGGLQEALKHSEYQRTPHTPNDFPDCQAGMQFAKDLETSLLEKFKRRPPAKRANYVKLGTLSPFICPWEQLTKNWEGRMKASGGFLCPSSPHPDCCTTEGQTLCDPKAEVVREASPETGEAEDTMEITSSEGALKTEDVTSTQDFGERGETKTSDFIVLRSEKLLMQLSAWCYPTAGKDRRIRLISRLGQKEMTEDVFLPILMSYPRALVWVNLSLLRKGNPELHAMICIPTEDDLLHLSKDKLFCGPQEPKHRDIFKDKVQKQKEEKKKKKKDNVKSLESDPAGIPDEEATEDHEDLILGLWSGALPDVTSHCSRTVLGYVTRGDFSLAAGCGEALGFVSLTGLIYMLHNQPADKKGLVLLRTPASLQLRTMGVPDSAMESQCTIMHGPSDSTWEWRGGGWETGGGPEKERWDRELERALTLAWLVEEEEDGCTSTWVLSLPSQLRETHSLLSDIALLSSHFTTTSRPSAEHHD</sequence>
<evidence type="ECO:0000256" key="1">
    <source>
        <dbReference type="ARBA" id="ARBA00004123"/>
    </source>
</evidence>
<dbReference type="InterPro" id="IPR012590">
    <property type="entry name" value="POPLD_dom"/>
</dbReference>
<dbReference type="Pfam" id="PF08170">
    <property type="entry name" value="POPLD"/>
    <property type="match status" value="1"/>
</dbReference>
<evidence type="ECO:0000313" key="8">
    <source>
        <dbReference type="EMBL" id="KAG0129390.1"/>
    </source>
</evidence>